<proteinExistence type="predicted"/>
<evidence type="ECO:0000313" key="2">
    <source>
        <dbReference type="Proteomes" id="UP000000600"/>
    </source>
</evidence>
<dbReference type="InParanoid" id="A0D8F2"/>
<dbReference type="RefSeq" id="XP_001446716.1">
    <property type="nucleotide sequence ID" value="XM_001446679.1"/>
</dbReference>
<accession>A0D8F2</accession>
<name>A0D8F2_PARTE</name>
<keyword evidence="2" id="KW-1185">Reference proteome</keyword>
<dbReference type="HOGENOM" id="CLU_1819576_0_0_1"/>
<gene>
    <name evidence="1" type="ORF">GSPATT00014265001</name>
</gene>
<dbReference type="EMBL" id="CT868330">
    <property type="protein sequence ID" value="CAK79319.1"/>
    <property type="molecule type" value="Genomic_DNA"/>
</dbReference>
<dbReference type="AlphaFoldDB" id="A0D8F2"/>
<organism evidence="1 2">
    <name type="scientific">Paramecium tetraurelia</name>
    <dbReference type="NCBI Taxonomy" id="5888"/>
    <lineage>
        <taxon>Eukaryota</taxon>
        <taxon>Sar</taxon>
        <taxon>Alveolata</taxon>
        <taxon>Ciliophora</taxon>
        <taxon>Intramacronucleata</taxon>
        <taxon>Oligohymenophorea</taxon>
        <taxon>Peniculida</taxon>
        <taxon>Parameciidae</taxon>
        <taxon>Paramecium</taxon>
    </lineage>
</organism>
<evidence type="ECO:0000313" key="1">
    <source>
        <dbReference type="EMBL" id="CAK79319.1"/>
    </source>
</evidence>
<protein>
    <submittedName>
        <fullName evidence="1">Uncharacterized protein</fullName>
    </submittedName>
</protein>
<sequence length="142" mass="17110">MSEIMIDEINQKNQLNQEFYSEEYEEFLLNFDPFSCSDCNSSQVTQNQIGIKQHLKACKDFRENSPFQQQLQNINLNNYWDIHKKAFTLDILYIINWVTILIIKKLLREFDRKNHQNQQGRGYKCGKCEQFKGMHCWYLKIS</sequence>
<dbReference type="KEGG" id="ptm:GSPATT00014265001"/>
<dbReference type="GeneID" id="5032500"/>
<reference evidence="1 2" key="1">
    <citation type="journal article" date="2006" name="Nature">
        <title>Global trends of whole-genome duplications revealed by the ciliate Paramecium tetraurelia.</title>
        <authorList>
            <consortium name="Genoscope"/>
            <person name="Aury J.-M."/>
            <person name="Jaillon O."/>
            <person name="Duret L."/>
            <person name="Noel B."/>
            <person name="Jubin C."/>
            <person name="Porcel B.M."/>
            <person name="Segurens B."/>
            <person name="Daubin V."/>
            <person name="Anthouard V."/>
            <person name="Aiach N."/>
            <person name="Arnaiz O."/>
            <person name="Billaut A."/>
            <person name="Beisson J."/>
            <person name="Blanc I."/>
            <person name="Bouhouche K."/>
            <person name="Camara F."/>
            <person name="Duharcourt S."/>
            <person name="Guigo R."/>
            <person name="Gogendeau D."/>
            <person name="Katinka M."/>
            <person name="Keller A.-M."/>
            <person name="Kissmehl R."/>
            <person name="Klotz C."/>
            <person name="Koll F."/>
            <person name="Le Moue A."/>
            <person name="Lepere C."/>
            <person name="Malinsky S."/>
            <person name="Nowacki M."/>
            <person name="Nowak J.K."/>
            <person name="Plattner H."/>
            <person name="Poulain J."/>
            <person name="Ruiz F."/>
            <person name="Serrano V."/>
            <person name="Zagulski M."/>
            <person name="Dessen P."/>
            <person name="Betermier M."/>
            <person name="Weissenbach J."/>
            <person name="Scarpelli C."/>
            <person name="Schachter V."/>
            <person name="Sperling L."/>
            <person name="Meyer E."/>
            <person name="Cohen J."/>
            <person name="Wincker P."/>
        </authorList>
    </citation>
    <scope>NUCLEOTIDE SEQUENCE [LARGE SCALE GENOMIC DNA]</scope>
    <source>
        <strain evidence="1 2">Stock d4-2</strain>
    </source>
</reference>
<dbReference type="Proteomes" id="UP000000600">
    <property type="component" value="Unassembled WGS sequence"/>
</dbReference>
<dbReference type="OrthoDB" id="304070at2759"/>